<dbReference type="InterPro" id="IPR013320">
    <property type="entry name" value="ConA-like_dom_sf"/>
</dbReference>
<dbReference type="GO" id="GO:0004553">
    <property type="term" value="F:hydrolase activity, hydrolyzing O-glycosyl compounds"/>
    <property type="evidence" value="ECO:0007669"/>
    <property type="project" value="InterPro"/>
</dbReference>
<name>A0A4S8KBB6_MUSBA</name>
<protein>
    <recommendedName>
        <fullName evidence="4">GH16 domain-containing protein</fullName>
    </recommendedName>
</protein>
<dbReference type="SUPFAM" id="SSF49899">
    <property type="entry name" value="Concanavalin A-like lectins/glucanases"/>
    <property type="match status" value="1"/>
</dbReference>
<keyword evidence="2" id="KW-0326">Glycosidase</keyword>
<dbReference type="GO" id="GO:0005975">
    <property type="term" value="P:carbohydrate metabolic process"/>
    <property type="evidence" value="ECO:0007669"/>
    <property type="project" value="InterPro"/>
</dbReference>
<feature type="domain" description="GH16" evidence="4">
    <location>
        <begin position="11"/>
        <end position="188"/>
    </location>
</feature>
<dbReference type="STRING" id="52838.A0A4S8KBB6"/>
<evidence type="ECO:0000256" key="1">
    <source>
        <dbReference type="ARBA" id="ARBA00022801"/>
    </source>
</evidence>
<dbReference type="PROSITE" id="PS51762">
    <property type="entry name" value="GH16_2"/>
    <property type="match status" value="1"/>
</dbReference>
<evidence type="ECO:0000313" key="5">
    <source>
        <dbReference type="EMBL" id="THU72400.1"/>
    </source>
</evidence>
<dbReference type="Gene3D" id="2.60.120.200">
    <property type="match status" value="1"/>
</dbReference>
<dbReference type="InterPro" id="IPR044791">
    <property type="entry name" value="Beta-glucanase/XTH"/>
</dbReference>
<evidence type="ECO:0000256" key="2">
    <source>
        <dbReference type="ARBA" id="ARBA00023295"/>
    </source>
</evidence>
<keyword evidence="1" id="KW-0378">Hydrolase</keyword>
<comment type="caution">
    <text evidence="5">The sequence shown here is derived from an EMBL/GenBank/DDBJ whole genome shotgun (WGS) entry which is preliminary data.</text>
</comment>
<dbReference type="PANTHER" id="PTHR31062">
    <property type="entry name" value="XYLOGLUCAN ENDOTRANSGLUCOSYLASE/HYDROLASE PROTEIN 8-RELATED"/>
    <property type="match status" value="1"/>
</dbReference>
<evidence type="ECO:0000259" key="4">
    <source>
        <dbReference type="PROSITE" id="PS51762"/>
    </source>
</evidence>
<accession>A0A4S8KBB6</accession>
<proteinExistence type="predicted"/>
<dbReference type="Proteomes" id="UP000317650">
    <property type="component" value="Chromosome 4"/>
</dbReference>
<dbReference type="Pfam" id="PF00722">
    <property type="entry name" value="Glyco_hydro_16"/>
    <property type="match status" value="2"/>
</dbReference>
<reference evidence="5 6" key="1">
    <citation type="journal article" date="2019" name="Nat. Plants">
        <title>Genome sequencing of Musa balbisiana reveals subgenome evolution and function divergence in polyploid bananas.</title>
        <authorList>
            <person name="Yao X."/>
        </authorList>
    </citation>
    <scope>NUCLEOTIDE SEQUENCE [LARGE SCALE GENOMIC DNA]</scope>
    <source>
        <strain evidence="6">cv. DH-PKW</strain>
        <tissue evidence="5">Leaves</tissue>
    </source>
</reference>
<evidence type="ECO:0000313" key="6">
    <source>
        <dbReference type="Proteomes" id="UP000317650"/>
    </source>
</evidence>
<gene>
    <name evidence="5" type="ORF">C4D60_Mb04t11710</name>
</gene>
<evidence type="ECO:0000256" key="3">
    <source>
        <dbReference type="SAM" id="MobiDB-lite"/>
    </source>
</evidence>
<keyword evidence="6" id="KW-1185">Reference proteome</keyword>
<dbReference type="InterPro" id="IPR000757">
    <property type="entry name" value="Beta-glucanase-like"/>
</dbReference>
<dbReference type="AlphaFoldDB" id="A0A4S8KBB6"/>
<organism evidence="5 6">
    <name type="scientific">Musa balbisiana</name>
    <name type="common">Banana</name>
    <dbReference type="NCBI Taxonomy" id="52838"/>
    <lineage>
        <taxon>Eukaryota</taxon>
        <taxon>Viridiplantae</taxon>
        <taxon>Streptophyta</taxon>
        <taxon>Embryophyta</taxon>
        <taxon>Tracheophyta</taxon>
        <taxon>Spermatophyta</taxon>
        <taxon>Magnoliopsida</taxon>
        <taxon>Liliopsida</taxon>
        <taxon>Zingiberales</taxon>
        <taxon>Musaceae</taxon>
        <taxon>Musa</taxon>
    </lineage>
</organism>
<sequence length="188" mass="20400">MDTTLCGGPSIKQSQQTSPRWPSGSTGAQVCCSSSSSLTVHLSLMLTNPTSVASMTGSGFKSNRPFRSGYFAASIKLQPGDTAGVITAFYVSCFLGQLPLPSCLLACASFDIVLQLSNNQVHPGFHDEVDIEFLGTTPGRPYKLQTNVYVKGSGDGRLIGREMKFHLWFDPAADFHHYAILWNPNEMM</sequence>
<dbReference type="EMBL" id="PYDT01000001">
    <property type="protein sequence ID" value="THU72400.1"/>
    <property type="molecule type" value="Genomic_DNA"/>
</dbReference>
<feature type="compositionally biased region" description="Polar residues" evidence="3">
    <location>
        <begin position="11"/>
        <end position="26"/>
    </location>
</feature>
<feature type="region of interest" description="Disordered" evidence="3">
    <location>
        <begin position="1"/>
        <end position="26"/>
    </location>
</feature>